<name>A0A0L0GRV0_9ENTR</name>
<protein>
    <submittedName>
        <fullName evidence="2">Uncharacterized protein</fullName>
    </submittedName>
</protein>
<sequence length="154" mass="16101">MSFKSIVPLTLALCFSGQALAFGSHDTWTSGFAQGTAEYTILGKGQSQLYLACDSSGSQAATIIFTDANGHQVSMDSGQTLTMKIDNEEEANLSESASHAGESNLMWAWNKLRTGKRVVVSGSGAKPAVFTLKGAAGVIPAFGDNGCVAKFDIQ</sequence>
<evidence type="ECO:0000256" key="1">
    <source>
        <dbReference type="SAM" id="SignalP"/>
    </source>
</evidence>
<evidence type="ECO:0000313" key="3">
    <source>
        <dbReference type="Proteomes" id="UP000037393"/>
    </source>
</evidence>
<comment type="caution">
    <text evidence="2">The sequence shown here is derived from an EMBL/GenBank/DDBJ whole genome shotgun (WGS) entry which is preliminary data.</text>
</comment>
<accession>A0A0L0GRV0</accession>
<keyword evidence="3" id="KW-1185">Reference proteome</keyword>
<evidence type="ECO:0000313" key="2">
    <source>
        <dbReference type="EMBL" id="KNC91153.1"/>
    </source>
</evidence>
<dbReference type="AlphaFoldDB" id="A0A0L0GRV0"/>
<feature type="signal peptide" evidence="1">
    <location>
        <begin position="1"/>
        <end position="21"/>
    </location>
</feature>
<dbReference type="EMBL" id="JNGI01000132">
    <property type="protein sequence ID" value="KNC91153.1"/>
    <property type="molecule type" value="Genomic_DNA"/>
</dbReference>
<proteinExistence type="predicted"/>
<reference evidence="2 3" key="1">
    <citation type="journal article" date="2015" name="Appl. Environ. Microbiol.">
        <title>The Enterobacterium Trabulsiella odontotermitis Presents Novel Adaptations Related to Its Association with Fungus-Growing Termites.</title>
        <authorList>
            <person name="Sapountzis P."/>
            <person name="Gruntjes T."/>
            <person name="Otani S."/>
            <person name="Estevez J."/>
            <person name="da Costa R.R."/>
            <person name="Plunkett G.3rd."/>
            <person name="Perna N.T."/>
            <person name="Poulsen M."/>
        </authorList>
    </citation>
    <scope>NUCLEOTIDE SEQUENCE [LARGE SCALE GENOMIC DNA]</scope>
    <source>
        <strain evidence="2 3">12</strain>
    </source>
</reference>
<feature type="chain" id="PRO_5005539473" evidence="1">
    <location>
        <begin position="22"/>
        <end position="154"/>
    </location>
</feature>
<dbReference type="Proteomes" id="UP000037393">
    <property type="component" value="Unassembled WGS sequence"/>
</dbReference>
<keyword evidence="1" id="KW-0732">Signal</keyword>
<dbReference type="OrthoDB" id="6458069at2"/>
<gene>
    <name evidence="2" type="ORF">GM31_02645</name>
</gene>
<organism evidence="2 3">
    <name type="scientific">Trabulsiella odontotermitis</name>
    <dbReference type="NCBI Taxonomy" id="379893"/>
    <lineage>
        <taxon>Bacteria</taxon>
        <taxon>Pseudomonadati</taxon>
        <taxon>Pseudomonadota</taxon>
        <taxon>Gammaproteobacteria</taxon>
        <taxon>Enterobacterales</taxon>
        <taxon>Enterobacteriaceae</taxon>
        <taxon>Trabulsiella</taxon>
    </lineage>
</organism>
<dbReference type="PATRIC" id="fig|379893.4.peg.545"/>
<dbReference type="RefSeq" id="WP_049857621.1">
    <property type="nucleotide sequence ID" value="NZ_JNGI01000132.1"/>
</dbReference>